<reference evidence="4 5" key="1">
    <citation type="submission" date="2019-07" db="EMBL/GenBank/DDBJ databases">
        <title>Genomic Encyclopedia of Archaeal and Bacterial Type Strains, Phase II (KMG-II): from individual species to whole genera.</title>
        <authorList>
            <person name="Goeker M."/>
        </authorList>
    </citation>
    <scope>NUCLEOTIDE SEQUENCE [LARGE SCALE GENOMIC DNA]</scope>
    <source>
        <strain evidence="4 5">DSM 14571</strain>
    </source>
</reference>
<organism evidence="4 5">
    <name type="scientific">Elizabethkingia miricola</name>
    <name type="common">Chryseobacterium miricola</name>
    <dbReference type="NCBI Taxonomy" id="172045"/>
    <lineage>
        <taxon>Bacteria</taxon>
        <taxon>Pseudomonadati</taxon>
        <taxon>Bacteroidota</taxon>
        <taxon>Flavobacteriia</taxon>
        <taxon>Flavobacteriales</taxon>
        <taxon>Weeksellaceae</taxon>
        <taxon>Elizabethkingia</taxon>
    </lineage>
</organism>
<dbReference type="EMBL" id="VNHK01000005">
    <property type="protein sequence ID" value="TYO92254.1"/>
    <property type="molecule type" value="Genomic_DNA"/>
</dbReference>
<protein>
    <submittedName>
        <fullName evidence="4">Phospholipase/carboxylesterase</fullName>
    </submittedName>
</protein>
<dbReference type="Gene3D" id="3.40.50.1820">
    <property type="entry name" value="alpha/beta hydrolase"/>
    <property type="match status" value="1"/>
</dbReference>
<dbReference type="Pfam" id="PF02230">
    <property type="entry name" value="Abhydrolase_2"/>
    <property type="match status" value="1"/>
</dbReference>
<gene>
    <name evidence="4" type="ORF">LX74_01920</name>
</gene>
<dbReference type="PANTHER" id="PTHR10655">
    <property type="entry name" value="LYSOPHOSPHOLIPASE-RELATED"/>
    <property type="match status" value="1"/>
</dbReference>
<name>A0ABY3NGX6_ELIMR</name>
<evidence type="ECO:0000259" key="3">
    <source>
        <dbReference type="Pfam" id="PF02230"/>
    </source>
</evidence>
<dbReference type="Proteomes" id="UP000324513">
    <property type="component" value="Unassembled WGS sequence"/>
</dbReference>
<dbReference type="InterPro" id="IPR003140">
    <property type="entry name" value="PLipase/COase/thioEstase"/>
</dbReference>
<keyword evidence="5" id="KW-1185">Reference proteome</keyword>
<evidence type="ECO:0000256" key="1">
    <source>
        <dbReference type="ARBA" id="ARBA00006499"/>
    </source>
</evidence>
<evidence type="ECO:0000313" key="5">
    <source>
        <dbReference type="Proteomes" id="UP000324513"/>
    </source>
</evidence>
<evidence type="ECO:0000313" key="4">
    <source>
        <dbReference type="EMBL" id="TYO92254.1"/>
    </source>
</evidence>
<feature type="domain" description="Phospholipase/carboxylesterase/thioesterase" evidence="3">
    <location>
        <begin position="59"/>
        <end position="254"/>
    </location>
</feature>
<dbReference type="SUPFAM" id="SSF53474">
    <property type="entry name" value="alpha/beta-Hydrolases"/>
    <property type="match status" value="1"/>
</dbReference>
<sequence length="255" mass="29339">MQLLKLSFNGPKYPVYIAQMQLLAKKHDLNLSLIKILPNLIYICGMNINYLVRKPEVITPKTQLLVMLHGYGSNEEDLFSFVPTLPEDWLIVSLRAPKDSPYGGYSWYDIDFSSADRFIDIEEATDAMKSILNLIRDIKEEYQLTERTHLMGFSQGGILSYSMALTYPELFNKIAILSAYPETKILQNISKDKKAFTEMRFFISHGMEDAVIPLDMGRTAADMLYDLGCFFSFREYVSGHNINQKNYMDLMVFLS</sequence>
<comment type="similarity">
    <text evidence="1">Belongs to the AB hydrolase superfamily. AB hydrolase 2 family.</text>
</comment>
<evidence type="ECO:0000256" key="2">
    <source>
        <dbReference type="ARBA" id="ARBA00022801"/>
    </source>
</evidence>
<keyword evidence="2" id="KW-0378">Hydrolase</keyword>
<dbReference type="InterPro" id="IPR029058">
    <property type="entry name" value="AB_hydrolase_fold"/>
</dbReference>
<dbReference type="PANTHER" id="PTHR10655:SF17">
    <property type="entry name" value="LYSOPHOSPHOLIPASE-LIKE PROTEIN 1"/>
    <property type="match status" value="1"/>
</dbReference>
<comment type="caution">
    <text evidence="4">The sequence shown here is derived from an EMBL/GenBank/DDBJ whole genome shotgun (WGS) entry which is preliminary data.</text>
</comment>
<dbReference type="InterPro" id="IPR050565">
    <property type="entry name" value="LYPA1-2/EST-like"/>
</dbReference>
<accession>A0ABY3NGX6</accession>
<proteinExistence type="inferred from homology"/>